<evidence type="ECO:0000256" key="2">
    <source>
        <dbReference type="ARBA" id="ARBA00022737"/>
    </source>
</evidence>
<dbReference type="SMART" id="SM00060">
    <property type="entry name" value="FN3"/>
    <property type="match status" value="1"/>
</dbReference>
<evidence type="ECO:0000313" key="13">
    <source>
        <dbReference type="Proteomes" id="UP001187531"/>
    </source>
</evidence>
<dbReference type="Gene3D" id="2.60.40.10">
    <property type="entry name" value="Immunoglobulins"/>
    <property type="match status" value="8"/>
</dbReference>
<accession>A0AA88HJS9</accession>
<feature type="domain" description="Fibronectin type-III" evidence="11">
    <location>
        <begin position="705"/>
        <end position="799"/>
    </location>
</feature>
<evidence type="ECO:0000259" key="11">
    <source>
        <dbReference type="PROSITE" id="PS50853"/>
    </source>
</evidence>
<feature type="region of interest" description="Disordered" evidence="7">
    <location>
        <begin position="941"/>
        <end position="972"/>
    </location>
</feature>
<keyword evidence="13" id="KW-1185">Reference proteome</keyword>
<gene>
    <name evidence="12" type="ORF">QYM36_016258</name>
</gene>
<feature type="transmembrane region" description="Helical" evidence="8">
    <location>
        <begin position="906"/>
        <end position="930"/>
    </location>
</feature>
<feature type="region of interest" description="Disordered" evidence="7">
    <location>
        <begin position="1099"/>
        <end position="1144"/>
    </location>
</feature>
<keyword evidence="2" id="KW-0677">Repeat</keyword>
<feature type="domain" description="Ig-like" evidence="10">
    <location>
        <begin position="494"/>
        <end position="600"/>
    </location>
</feature>
<evidence type="ECO:0000256" key="6">
    <source>
        <dbReference type="ARBA" id="ARBA00023319"/>
    </source>
</evidence>
<dbReference type="Pfam" id="PF07679">
    <property type="entry name" value="I-set"/>
    <property type="match status" value="2"/>
</dbReference>
<dbReference type="CDD" id="cd00063">
    <property type="entry name" value="FN3"/>
    <property type="match status" value="1"/>
</dbReference>
<dbReference type="PANTHER" id="PTHR11640:SF134">
    <property type="entry name" value="ECHINOID, ISOFORM A-RELATED"/>
    <property type="match status" value="1"/>
</dbReference>
<organism evidence="12 13">
    <name type="scientific">Artemia franciscana</name>
    <name type="common">Brine shrimp</name>
    <name type="synonym">Artemia sanfranciscana</name>
    <dbReference type="NCBI Taxonomy" id="6661"/>
    <lineage>
        <taxon>Eukaryota</taxon>
        <taxon>Metazoa</taxon>
        <taxon>Ecdysozoa</taxon>
        <taxon>Arthropoda</taxon>
        <taxon>Crustacea</taxon>
        <taxon>Branchiopoda</taxon>
        <taxon>Anostraca</taxon>
        <taxon>Artemiidae</taxon>
        <taxon>Artemia</taxon>
    </lineage>
</organism>
<dbReference type="GO" id="GO:0050839">
    <property type="term" value="F:cell adhesion molecule binding"/>
    <property type="evidence" value="ECO:0007669"/>
    <property type="project" value="TreeGrafter"/>
</dbReference>
<feature type="domain" description="Ig-like" evidence="10">
    <location>
        <begin position="14"/>
        <end position="126"/>
    </location>
</feature>
<dbReference type="InterPro" id="IPR003598">
    <property type="entry name" value="Ig_sub2"/>
</dbReference>
<dbReference type="PANTHER" id="PTHR11640">
    <property type="entry name" value="NEPHRIN"/>
    <property type="match status" value="1"/>
</dbReference>
<dbReference type="SUPFAM" id="SSF49265">
    <property type="entry name" value="Fibronectin type III"/>
    <property type="match status" value="1"/>
</dbReference>
<comment type="caution">
    <text evidence="12">The sequence shown here is derived from an EMBL/GenBank/DDBJ whole genome shotgun (WGS) entry which is preliminary data.</text>
</comment>
<dbReference type="Pfam" id="PF00041">
    <property type="entry name" value="fn3"/>
    <property type="match status" value="1"/>
</dbReference>
<proteinExistence type="predicted"/>
<dbReference type="GO" id="GO:0098609">
    <property type="term" value="P:cell-cell adhesion"/>
    <property type="evidence" value="ECO:0007669"/>
    <property type="project" value="TreeGrafter"/>
</dbReference>
<dbReference type="SMART" id="SM00409">
    <property type="entry name" value="IG"/>
    <property type="match status" value="7"/>
</dbReference>
<feature type="domain" description="Ig-like" evidence="10">
    <location>
        <begin position="607"/>
        <end position="698"/>
    </location>
</feature>
<feature type="signal peptide" evidence="9">
    <location>
        <begin position="1"/>
        <end position="21"/>
    </location>
</feature>
<keyword evidence="6" id="KW-0393">Immunoglobulin domain</keyword>
<dbReference type="Pfam" id="PF13895">
    <property type="entry name" value="Ig_2"/>
    <property type="match status" value="1"/>
</dbReference>
<evidence type="ECO:0000256" key="3">
    <source>
        <dbReference type="ARBA" id="ARBA00023136"/>
    </source>
</evidence>
<comment type="subcellular location">
    <subcellularLocation>
        <location evidence="1">Membrane</location>
        <topology evidence="1">Single-pass type I membrane protein</topology>
    </subcellularLocation>
</comment>
<evidence type="ECO:0000256" key="9">
    <source>
        <dbReference type="SAM" id="SignalP"/>
    </source>
</evidence>
<dbReference type="PROSITE" id="PS50835">
    <property type="entry name" value="IG_LIKE"/>
    <property type="match status" value="7"/>
</dbReference>
<feature type="domain" description="Ig-like" evidence="10">
    <location>
        <begin position="318"/>
        <end position="397"/>
    </location>
</feature>
<dbReference type="PROSITE" id="PS50853">
    <property type="entry name" value="FN3"/>
    <property type="match status" value="1"/>
</dbReference>
<dbReference type="Pfam" id="PF13927">
    <property type="entry name" value="Ig_3"/>
    <property type="match status" value="2"/>
</dbReference>
<evidence type="ECO:0000256" key="4">
    <source>
        <dbReference type="ARBA" id="ARBA00023157"/>
    </source>
</evidence>
<evidence type="ECO:0000259" key="10">
    <source>
        <dbReference type="PROSITE" id="PS50835"/>
    </source>
</evidence>
<dbReference type="GO" id="GO:0030154">
    <property type="term" value="P:cell differentiation"/>
    <property type="evidence" value="ECO:0007669"/>
    <property type="project" value="UniProtKB-ARBA"/>
</dbReference>
<evidence type="ECO:0000256" key="5">
    <source>
        <dbReference type="ARBA" id="ARBA00023180"/>
    </source>
</evidence>
<dbReference type="InterPro" id="IPR013151">
    <property type="entry name" value="Immunoglobulin_dom"/>
</dbReference>
<evidence type="ECO:0000256" key="8">
    <source>
        <dbReference type="SAM" id="Phobius"/>
    </source>
</evidence>
<dbReference type="InterPro" id="IPR036116">
    <property type="entry name" value="FN3_sf"/>
</dbReference>
<dbReference type="SMART" id="SM00408">
    <property type="entry name" value="IGc2"/>
    <property type="match status" value="6"/>
</dbReference>
<feature type="domain" description="Ig-like" evidence="10">
    <location>
        <begin position="406"/>
        <end position="489"/>
    </location>
</feature>
<dbReference type="EMBL" id="JAVRJZ010000020">
    <property type="protein sequence ID" value="KAK2706162.1"/>
    <property type="molecule type" value="Genomic_DNA"/>
</dbReference>
<reference evidence="12" key="1">
    <citation type="submission" date="2023-07" db="EMBL/GenBank/DDBJ databases">
        <title>Chromosome-level genome assembly of Artemia franciscana.</title>
        <authorList>
            <person name="Jo E."/>
        </authorList>
    </citation>
    <scope>NUCLEOTIDE SEQUENCE</scope>
    <source>
        <tissue evidence="12">Whole body</tissue>
    </source>
</reference>
<name>A0AA88HJS9_ARTSF</name>
<dbReference type="GO" id="GO:0005911">
    <property type="term" value="C:cell-cell junction"/>
    <property type="evidence" value="ECO:0007669"/>
    <property type="project" value="TreeGrafter"/>
</dbReference>
<dbReference type="Pfam" id="PF00047">
    <property type="entry name" value="ig"/>
    <property type="match status" value="1"/>
</dbReference>
<evidence type="ECO:0000313" key="12">
    <source>
        <dbReference type="EMBL" id="KAK2706162.1"/>
    </source>
</evidence>
<dbReference type="InterPro" id="IPR013783">
    <property type="entry name" value="Ig-like_fold"/>
</dbReference>
<protein>
    <submittedName>
        <fullName evidence="12">Uncharacterized protein</fullName>
    </submittedName>
</protein>
<keyword evidence="8" id="KW-1133">Transmembrane helix</keyword>
<dbReference type="Proteomes" id="UP001187531">
    <property type="component" value="Unassembled WGS sequence"/>
</dbReference>
<keyword evidence="4" id="KW-1015">Disulfide bond</keyword>
<dbReference type="InterPro" id="IPR013098">
    <property type="entry name" value="Ig_I-set"/>
</dbReference>
<dbReference type="GO" id="GO:0009653">
    <property type="term" value="P:anatomical structure morphogenesis"/>
    <property type="evidence" value="ECO:0007669"/>
    <property type="project" value="UniProtKB-ARBA"/>
</dbReference>
<dbReference type="SUPFAM" id="SSF48726">
    <property type="entry name" value="Immunoglobulin"/>
    <property type="match status" value="7"/>
</dbReference>
<dbReference type="GO" id="GO:0005886">
    <property type="term" value="C:plasma membrane"/>
    <property type="evidence" value="ECO:0007669"/>
    <property type="project" value="TreeGrafter"/>
</dbReference>
<feature type="chain" id="PRO_5041738539" evidence="9">
    <location>
        <begin position="22"/>
        <end position="1156"/>
    </location>
</feature>
<keyword evidence="9" id="KW-0732">Signal</keyword>
<dbReference type="InterPro" id="IPR007110">
    <property type="entry name" value="Ig-like_dom"/>
</dbReference>
<keyword evidence="3 8" id="KW-0472">Membrane</keyword>
<feature type="domain" description="Ig-like" evidence="10">
    <location>
        <begin position="233"/>
        <end position="311"/>
    </location>
</feature>
<evidence type="ECO:0000256" key="7">
    <source>
        <dbReference type="SAM" id="MobiDB-lite"/>
    </source>
</evidence>
<sequence length="1156" mass="128126">MDTKIFLVTALVLPLFSVINAFTEEKDVRVGESVVLNCKFPQALLKRNLTYIWQRSNMASKDSIAAIGLGLFEERSTYRLKHDLTKGLYDLEILSATYDRDNAKFVCKAKEAGIGHDLFSHTIDLTVLVPPEPPIINPSEPVATEGKPYELTCSSIGGSPSPTITWYKSGVATPLLGETEYAENRLKPTTSTITITPTKEDDGARYRCVVFNKAIDYASRKEVNFTLAVNYFPRIEVGPHNPLRVERGGTAHLTCSVDAKPAVSNVRWSRNGQFISTSYRHTLKNVEIEDSGIYVCSAENSLGEPRQAELKLDTLYAPIVSLDERYEVQIGDDVSFVCNVSANPDVSKVYWTKQDTPDFQQEGEVLRFVNVGVHNAGIYSCHARNAIDGKEREGSATMRLLVRHKPGVAKIIPSNPVGIEGQSLTLRCLAEPEGYPKATFTWKKAGSEPPLALASEYTIQPVKLTSEGIYVCQAVNEIGLGAPAEVEVKVYQPPQITRSLLESVQRSSGEPGFSLMCAASGKPKPTVSWLKNGETIDSEHGLFKIMVEDHNVDGKMIVVTSKLIFEGQERLGINQLQPLDSGKYSCIFENQVRKAETKMSLKIEHSPIALSEKNVVAFDIGEDAILLCRMKAFPQPTVEWQTGNSVISADGKRHDINVTMLKDDTYLGVLRIIDVRESDYGDYRCKALNRKGEQKTVIRLQPKGPPSQPTNVHPLYTGHNHVVLQWSSGFNGGYDNTVYSVVILQEDGSAPREVDCQDMNPCNVTGLEQLHEYIFRVRASNLKGYSNFSDPLTLYTTIDLSSIPEPQLIYYDSSSRVLGFNVLPSPFPLSARIEIREPESGEWLLYSETPVRSYFRDTINVQGGLDEESVRVALCADGTGVCGEPMLAKTGDAHPTLAPERLASPYFIAILCSGLAGFLFLLLVGVYLCIRRRRQRKQKKALALETPHHQPTRTALVPSAAPPPPYYPAGVDNKGRNVSIDSSLDDAIKGHALYATQNGYGYQAQPAANAGGNEWINMAYTENSYSNSNHGGSVNSQDSIWQLKHGQPENHVQYPSYDPITHGGYGTYDDYSHYPPTSEVDYGRNREYSMNGQYTPKREHEASYHNVSGLPNPYLDTVDGEDQKPVHQSMSFDESLESGYSTPNSRNRRVIREIIV</sequence>
<evidence type="ECO:0000256" key="1">
    <source>
        <dbReference type="ARBA" id="ARBA00004479"/>
    </source>
</evidence>
<keyword evidence="8" id="KW-0812">Transmembrane</keyword>
<feature type="compositionally biased region" description="Polar residues" evidence="7">
    <location>
        <begin position="1126"/>
        <end position="1144"/>
    </location>
</feature>
<dbReference type="InterPro" id="IPR003961">
    <property type="entry name" value="FN3_dom"/>
</dbReference>
<dbReference type="InterPro" id="IPR051275">
    <property type="entry name" value="Cell_adhesion_signaling"/>
</dbReference>
<dbReference type="CDD" id="cd00096">
    <property type="entry name" value="Ig"/>
    <property type="match status" value="1"/>
</dbReference>
<dbReference type="AlphaFoldDB" id="A0AA88HJS9"/>
<dbReference type="InterPro" id="IPR003599">
    <property type="entry name" value="Ig_sub"/>
</dbReference>
<dbReference type="InterPro" id="IPR036179">
    <property type="entry name" value="Ig-like_dom_sf"/>
</dbReference>
<keyword evidence="5" id="KW-0325">Glycoprotein</keyword>
<feature type="domain" description="Ig-like" evidence="10">
    <location>
        <begin position="131"/>
        <end position="224"/>
    </location>
</feature>